<feature type="compositionally biased region" description="Low complexity" evidence="1">
    <location>
        <begin position="764"/>
        <end position="775"/>
    </location>
</feature>
<evidence type="ECO:0000259" key="2">
    <source>
        <dbReference type="Pfam" id="PF07727"/>
    </source>
</evidence>
<sequence length="1044" mass="117501">MLKQGDYDIWRLRIKQYFQVQDYALWDVIENGNSFKPIAQTTTNDAGTSTTLILGPVTSEEKAQKKNDVKATSMLLISLPNEHLMTFNQYKDAKTLFAAIEIRFGKNEATKRTQKTLLNPSSTNEVLTAYGVSTASTKVSTVNLSDATEYAFLSNQSNSYMAEDEVPTNMALMDFSDSKIYSKIASENIPNKLKEPTEVKESSDVPLVKKLVSDDKLEKKTVVPTNAKIKFVKAKQQEQPVRKQVKPRPVNTVKPRPVNTARPNPTVVNVVSVNQILSNSMEDMLPLGEEQMVTELLVKELFTLNRVLVVKPHNKTPYELFRGRTPALSFMKPSGCHVIILNTLDHLGKFDGKLDEGLFVGYLLNSKAFRVYNIRTRKVEENLHNRFLEDKPSITRNGPKWLFDIDVLTNSMNYVPVIADTTSDDFVSTEEQLDSGIDAPEKSTNNINDVNIVGPSITTASTDFDIGSLNINTISPTVSTGSPEATHADFLSDKLEGDMSNINTTYQVPSTPNIRIHKDHSLDLVIGDVQSGVLTRKMTKTTHEQGFIGRATPVKLQKVWILVDLPKGKKAIAKIEAIRLFLAYASFMVFMVYQMDVKSAFLYGRIEEEVYVCQPSGFEDPDHPKKVYKVVKVLYGLHQASRAWSMLMTLSLALPRRSWLQVKQKEDKIFISHDKYVTEVLKEFNLLDVKTASTLMDTEKPLVKDADGVDVDVHFYRSMIGSLMYLTTSRPDIIDSPFELVAYTDNDYTGASLDRKSTTEGCAPTTSQSPLSSLSRIPNRQETEIHQLGSLTHTLVADEAVSTGVDVRHGWDATIVTCLDAGQGSGNIDKTPSMPHDSHLLIVYTFGSDEGRMQHNELMDLVTKLLDRALALEIDLQQTKKVYSTAFTKLILKVKKLEKTVKSTKARRRAKIVISDDEDAAEDTSKQGRKINAIDQDPDISLQRQERAGYKAAVRLQEQLDEEERQRIARVHEKASSFNVEEWEDIQATIEADEELALTIQAEEKEKYSKAEKARLLVDLINQRKRHFAQQRAEERRNKPMKQA</sequence>
<dbReference type="Pfam" id="PF07727">
    <property type="entry name" value="RVT_2"/>
    <property type="match status" value="1"/>
</dbReference>
<feature type="domain" description="Reverse transcriptase Ty1/copia-type" evidence="2">
    <location>
        <begin position="571"/>
        <end position="652"/>
    </location>
</feature>
<feature type="domain" description="Retroviral polymerase SH3-like" evidence="3">
    <location>
        <begin position="336"/>
        <end position="392"/>
    </location>
</feature>
<dbReference type="InterPro" id="IPR057670">
    <property type="entry name" value="SH3_retrovirus"/>
</dbReference>
<feature type="region of interest" description="Disordered" evidence="1">
    <location>
        <begin position="238"/>
        <end position="264"/>
    </location>
</feature>
<dbReference type="InterPro" id="IPR013103">
    <property type="entry name" value="RVT_2"/>
</dbReference>
<organism evidence="4">
    <name type="scientific">Tanacetum cinerariifolium</name>
    <name type="common">Dalmatian daisy</name>
    <name type="synonym">Chrysanthemum cinerariifolium</name>
    <dbReference type="NCBI Taxonomy" id="118510"/>
    <lineage>
        <taxon>Eukaryota</taxon>
        <taxon>Viridiplantae</taxon>
        <taxon>Streptophyta</taxon>
        <taxon>Embryophyta</taxon>
        <taxon>Tracheophyta</taxon>
        <taxon>Spermatophyta</taxon>
        <taxon>Magnoliopsida</taxon>
        <taxon>eudicotyledons</taxon>
        <taxon>Gunneridae</taxon>
        <taxon>Pentapetalae</taxon>
        <taxon>asterids</taxon>
        <taxon>campanulids</taxon>
        <taxon>Asterales</taxon>
        <taxon>Asteraceae</taxon>
        <taxon>Asteroideae</taxon>
        <taxon>Anthemideae</taxon>
        <taxon>Anthemidinae</taxon>
        <taxon>Tanacetum</taxon>
    </lineage>
</organism>
<reference evidence="4" key="1">
    <citation type="journal article" date="2019" name="Sci. Rep.">
        <title>Draft genome of Tanacetum cinerariifolium, the natural source of mosquito coil.</title>
        <authorList>
            <person name="Yamashiro T."/>
            <person name="Shiraishi A."/>
            <person name="Satake H."/>
            <person name="Nakayama K."/>
        </authorList>
    </citation>
    <scope>NUCLEOTIDE SEQUENCE</scope>
</reference>
<gene>
    <name evidence="4" type="ORF">Tci_047155</name>
</gene>
<dbReference type="AlphaFoldDB" id="A0A6L2MPB5"/>
<protein>
    <submittedName>
        <fullName evidence="4">Uncharacterized protein</fullName>
    </submittedName>
</protein>
<proteinExistence type="predicted"/>
<evidence type="ECO:0000256" key="1">
    <source>
        <dbReference type="SAM" id="MobiDB-lite"/>
    </source>
</evidence>
<comment type="caution">
    <text evidence="4">The sequence shown here is derived from an EMBL/GenBank/DDBJ whole genome shotgun (WGS) entry which is preliminary data.</text>
</comment>
<name>A0A6L2MPB5_TANCI</name>
<accession>A0A6L2MPB5</accession>
<evidence type="ECO:0000259" key="3">
    <source>
        <dbReference type="Pfam" id="PF25597"/>
    </source>
</evidence>
<feature type="region of interest" description="Disordered" evidence="1">
    <location>
        <begin position="754"/>
        <end position="775"/>
    </location>
</feature>
<dbReference type="EMBL" id="BKCJ010007032">
    <property type="protein sequence ID" value="GEU75177.1"/>
    <property type="molecule type" value="Genomic_DNA"/>
</dbReference>
<evidence type="ECO:0000313" key="4">
    <source>
        <dbReference type="EMBL" id="GEU75177.1"/>
    </source>
</evidence>
<dbReference type="Pfam" id="PF25597">
    <property type="entry name" value="SH3_retrovirus"/>
    <property type="match status" value="1"/>
</dbReference>